<dbReference type="AlphaFoldDB" id="A0A9P4K4C9"/>
<feature type="transmembrane region" description="Helical" evidence="2">
    <location>
        <begin position="76"/>
        <end position="96"/>
    </location>
</feature>
<evidence type="ECO:0000313" key="4">
    <source>
        <dbReference type="Proteomes" id="UP000800093"/>
    </source>
</evidence>
<feature type="compositionally biased region" description="Polar residues" evidence="1">
    <location>
        <begin position="227"/>
        <end position="239"/>
    </location>
</feature>
<evidence type="ECO:0000256" key="2">
    <source>
        <dbReference type="SAM" id="Phobius"/>
    </source>
</evidence>
<dbReference type="EMBL" id="ML986714">
    <property type="protein sequence ID" value="KAF2259234.1"/>
    <property type="molecule type" value="Genomic_DNA"/>
</dbReference>
<dbReference type="Proteomes" id="UP000800093">
    <property type="component" value="Unassembled WGS sequence"/>
</dbReference>
<keyword evidence="2" id="KW-0472">Membrane</keyword>
<organism evidence="3 4">
    <name type="scientific">Lojkania enalia</name>
    <dbReference type="NCBI Taxonomy" id="147567"/>
    <lineage>
        <taxon>Eukaryota</taxon>
        <taxon>Fungi</taxon>
        <taxon>Dikarya</taxon>
        <taxon>Ascomycota</taxon>
        <taxon>Pezizomycotina</taxon>
        <taxon>Dothideomycetes</taxon>
        <taxon>Pleosporomycetidae</taxon>
        <taxon>Pleosporales</taxon>
        <taxon>Pleosporales incertae sedis</taxon>
        <taxon>Lojkania</taxon>
    </lineage>
</organism>
<comment type="caution">
    <text evidence="3">The sequence shown here is derived from an EMBL/GenBank/DDBJ whole genome shotgun (WGS) entry which is preliminary data.</text>
</comment>
<keyword evidence="2" id="KW-1133">Transmembrane helix</keyword>
<proteinExistence type="predicted"/>
<keyword evidence="4" id="KW-1185">Reference proteome</keyword>
<sequence>MASRPSTCSTIKGKPSASIKASSYAPSVARTWQWTSAVAGSQGNSLRIVTLFLLGWFSVSFLLPISQCLRSPSIRFNGLGIIYVALQLGIATFIWFRPWIVNPDRPLSLVPAASAISRNDEVIETAKSISYRVSPNSFAGLHLNGTTFLVIQVLVLPLHHGSIAKVSEVPLKPRPGSLSSTGACGMGKGLDVLNLLSIHQLRGLNAEPSPEENRYLEPSNLFPSYRNGSISSSLNTNPSKLLPTNAHRSKAPQPPELLPLSYRPSPTRLHHLPPLAPPT</sequence>
<evidence type="ECO:0000313" key="3">
    <source>
        <dbReference type="EMBL" id="KAF2259234.1"/>
    </source>
</evidence>
<evidence type="ECO:0000256" key="1">
    <source>
        <dbReference type="SAM" id="MobiDB-lite"/>
    </source>
</evidence>
<feature type="region of interest" description="Disordered" evidence="1">
    <location>
        <begin position="227"/>
        <end position="279"/>
    </location>
</feature>
<keyword evidence="2" id="KW-0812">Transmembrane</keyword>
<gene>
    <name evidence="3" type="ORF">CC78DRAFT_621205</name>
</gene>
<reference evidence="4" key="1">
    <citation type="journal article" date="2020" name="Stud. Mycol.">
        <title>101 Dothideomycetes genomes: A test case for predicting lifestyles and emergence of pathogens.</title>
        <authorList>
            <person name="Haridas S."/>
            <person name="Albert R."/>
            <person name="Binder M."/>
            <person name="Bloem J."/>
            <person name="LaButti K."/>
            <person name="Salamov A."/>
            <person name="Andreopoulos B."/>
            <person name="Baker S."/>
            <person name="Barry K."/>
            <person name="Bills G."/>
            <person name="Bluhm B."/>
            <person name="Cannon C."/>
            <person name="Castanera R."/>
            <person name="Culley D."/>
            <person name="Daum C."/>
            <person name="Ezra D."/>
            <person name="Gonzalez J."/>
            <person name="Henrissat B."/>
            <person name="Kuo A."/>
            <person name="Liang C."/>
            <person name="Lipzen A."/>
            <person name="Lutzoni F."/>
            <person name="Magnuson J."/>
            <person name="Mondo S."/>
            <person name="Nolan M."/>
            <person name="Ohm R."/>
            <person name="Pangilinan J."/>
            <person name="Park H.-J."/>
            <person name="Ramirez L."/>
            <person name="Alfaro M."/>
            <person name="Sun H."/>
            <person name="Tritt A."/>
            <person name="Yoshinaga Y."/>
            <person name="Zwiers L.-H."/>
            <person name="Turgeon B."/>
            <person name="Goodwin S."/>
            <person name="Spatafora J."/>
            <person name="Crous P."/>
            <person name="Grigoriev I."/>
        </authorList>
    </citation>
    <scope>NUCLEOTIDE SEQUENCE [LARGE SCALE GENOMIC DNA]</scope>
    <source>
        <strain evidence="4">CBS 304.66</strain>
    </source>
</reference>
<name>A0A9P4K4C9_9PLEO</name>
<accession>A0A9P4K4C9</accession>
<protein>
    <submittedName>
        <fullName evidence="3">Uncharacterized protein</fullName>
    </submittedName>
</protein>
<feature type="transmembrane region" description="Helical" evidence="2">
    <location>
        <begin position="45"/>
        <end position="64"/>
    </location>
</feature>